<sequence>MSEHQIDAVVEDVRTRLGALELTLRGLGAVQSSAQSPDGAVVAWVDGNGALARLQLAESVSRRDAADLAATILATTHEAARRAAGERARLLEELRGALR</sequence>
<dbReference type="Gene3D" id="3.30.1310.10">
    <property type="entry name" value="Nucleoid-associated protein YbaB-like domain"/>
    <property type="match status" value="1"/>
</dbReference>
<dbReference type="Proteomes" id="UP001331936">
    <property type="component" value="Unassembled WGS sequence"/>
</dbReference>
<keyword evidence="2" id="KW-1185">Reference proteome</keyword>
<evidence type="ECO:0000313" key="1">
    <source>
        <dbReference type="EMBL" id="MEE2035383.1"/>
    </source>
</evidence>
<dbReference type="RefSeq" id="WP_330154704.1">
    <property type="nucleotide sequence ID" value="NZ_JAUZMZ010000300.1"/>
</dbReference>
<gene>
    <name evidence="1" type="ORF">Q8814_25305</name>
</gene>
<name>A0ABU7JZE0_9NOCA</name>
<proteinExistence type="predicted"/>
<dbReference type="InterPro" id="IPR004401">
    <property type="entry name" value="YbaB/EbfC"/>
</dbReference>
<dbReference type="Pfam" id="PF02575">
    <property type="entry name" value="YbaB_DNA_bd"/>
    <property type="match status" value="1"/>
</dbReference>
<comment type="caution">
    <text evidence="1">The sequence shown here is derived from an EMBL/GenBank/DDBJ whole genome shotgun (WGS) entry which is preliminary data.</text>
</comment>
<reference evidence="1 2" key="1">
    <citation type="submission" date="2023-08" db="EMBL/GenBank/DDBJ databases">
        <authorList>
            <person name="Girao M."/>
            <person name="Carvalho M.F."/>
        </authorList>
    </citation>
    <scope>NUCLEOTIDE SEQUENCE [LARGE SCALE GENOMIC DNA]</scope>
    <source>
        <strain evidence="1 2">CC-R104</strain>
    </source>
</reference>
<dbReference type="SUPFAM" id="SSF82607">
    <property type="entry name" value="YbaB-like"/>
    <property type="match status" value="1"/>
</dbReference>
<dbReference type="EMBL" id="JAUZMZ010000300">
    <property type="protein sequence ID" value="MEE2035383.1"/>
    <property type="molecule type" value="Genomic_DNA"/>
</dbReference>
<dbReference type="InterPro" id="IPR036894">
    <property type="entry name" value="YbaB-like_sf"/>
</dbReference>
<evidence type="ECO:0000313" key="2">
    <source>
        <dbReference type="Proteomes" id="UP001331936"/>
    </source>
</evidence>
<accession>A0ABU7JZE0</accession>
<organism evidence="1 2">
    <name type="scientific">Rhodococcus chondri</name>
    <dbReference type="NCBI Taxonomy" id="3065941"/>
    <lineage>
        <taxon>Bacteria</taxon>
        <taxon>Bacillati</taxon>
        <taxon>Actinomycetota</taxon>
        <taxon>Actinomycetes</taxon>
        <taxon>Mycobacteriales</taxon>
        <taxon>Nocardiaceae</taxon>
        <taxon>Rhodococcus</taxon>
    </lineage>
</organism>
<protein>
    <submittedName>
        <fullName evidence="1">YbaB/EbfC family nucleoid-associated protein</fullName>
    </submittedName>
</protein>